<dbReference type="Proteomes" id="UP000029453">
    <property type="component" value="Unassembled WGS sequence"/>
</dbReference>
<dbReference type="RefSeq" id="WP_006287676.1">
    <property type="nucleotide sequence ID" value="NZ_BALG01000282.1"/>
</dbReference>
<evidence type="ECO:0000313" key="3">
    <source>
        <dbReference type="Proteomes" id="UP000029453"/>
    </source>
</evidence>
<dbReference type="AlphaFoldDB" id="M9LRD6"/>
<dbReference type="InterPro" id="IPR002860">
    <property type="entry name" value="BNR_rpt"/>
</dbReference>
<keyword evidence="3" id="KW-1185">Reference proteome</keyword>
<dbReference type="InterPro" id="IPR015943">
    <property type="entry name" value="WD40/YVTN_repeat-like_dom_sf"/>
</dbReference>
<evidence type="ECO:0000256" key="1">
    <source>
        <dbReference type="SAM" id="SignalP"/>
    </source>
</evidence>
<dbReference type="Pfam" id="PF02012">
    <property type="entry name" value="BNR"/>
    <property type="match status" value="2"/>
</dbReference>
<sequence length="131" mass="13716">MINVMNTTKKKAGAAILCGALALTLGTGTTTFAAAGNTDSMLINNKNGVITYSTDGGQTWSENAPATMPALNMGEGNIKIKNKFASEEGMKSKVMVKLEDGVKLYSTDDGQTWSETAPEGMPAFKMGEGNI</sequence>
<dbReference type="Gene3D" id="2.130.10.10">
    <property type="entry name" value="YVTN repeat-like/Quinoprotein amine dehydrogenase"/>
    <property type="match status" value="1"/>
</dbReference>
<dbReference type="CDD" id="cd15482">
    <property type="entry name" value="Sialidase_non-viral"/>
    <property type="match status" value="1"/>
</dbReference>
<protein>
    <submittedName>
        <fullName evidence="2">Neuraminidase</fullName>
    </submittedName>
</protein>
<name>M9LRD6_PAEPP</name>
<keyword evidence="1" id="KW-0732">Signal</keyword>
<comment type="caution">
    <text evidence="2">The sequence shown here is derived from an EMBL/GenBank/DDBJ whole genome shotgun (WGS) entry which is preliminary data.</text>
</comment>
<reference evidence="2 3" key="1">
    <citation type="submission" date="2012-10" db="EMBL/GenBank/DDBJ databases">
        <title>Draft Genome Sequence of Paenibacillus popilliae ATCC 14706T.</title>
        <authorList>
            <person name="Iiyama K."/>
            <person name="Mori K."/>
            <person name="Mon H."/>
            <person name="Chieda Y."/>
            <person name="Lee J.M."/>
            <person name="Kusakabe T."/>
            <person name="Tashiro K."/>
            <person name="Asano S."/>
            <person name="Yasunaga-Aoki C."/>
            <person name="Shimizu S."/>
        </authorList>
    </citation>
    <scope>NUCLEOTIDE SEQUENCE [LARGE SCALE GENOMIC DNA]</scope>
    <source>
        <strain evidence="2 3">ATCC 14706</strain>
    </source>
</reference>
<dbReference type="EMBL" id="BALG01000282">
    <property type="protein sequence ID" value="GAC43901.1"/>
    <property type="molecule type" value="Genomic_DNA"/>
</dbReference>
<feature type="chain" id="PRO_5004099895" evidence="1">
    <location>
        <begin position="34"/>
        <end position="131"/>
    </location>
</feature>
<evidence type="ECO:0000313" key="2">
    <source>
        <dbReference type="EMBL" id="GAC43901.1"/>
    </source>
</evidence>
<organism evidence="2 3">
    <name type="scientific">Paenibacillus popilliae ATCC 14706</name>
    <dbReference type="NCBI Taxonomy" id="1212764"/>
    <lineage>
        <taxon>Bacteria</taxon>
        <taxon>Bacillati</taxon>
        <taxon>Bacillota</taxon>
        <taxon>Bacilli</taxon>
        <taxon>Bacillales</taxon>
        <taxon>Paenibacillaceae</taxon>
        <taxon>Paenibacillus</taxon>
    </lineage>
</organism>
<feature type="signal peptide" evidence="1">
    <location>
        <begin position="1"/>
        <end position="33"/>
    </location>
</feature>
<accession>M9LRD6</accession>
<feature type="non-terminal residue" evidence="2">
    <location>
        <position position="131"/>
    </location>
</feature>
<proteinExistence type="predicted"/>
<gene>
    <name evidence="2" type="ORF">PPOP_3301</name>
</gene>
<dbReference type="SUPFAM" id="SSF110296">
    <property type="entry name" value="Oligoxyloglucan reducing end-specific cellobiohydrolase"/>
    <property type="match status" value="1"/>
</dbReference>